<evidence type="ECO:0000313" key="7">
    <source>
        <dbReference type="Proteomes" id="UP000887540"/>
    </source>
</evidence>
<keyword evidence="3 6" id="KW-0274">FAD</keyword>
<dbReference type="InterPro" id="IPR000960">
    <property type="entry name" value="Flavin_mOase"/>
</dbReference>
<dbReference type="InterPro" id="IPR050346">
    <property type="entry name" value="FMO-like"/>
</dbReference>
<name>A0A914EG16_9BILA</name>
<keyword evidence="4" id="KW-0521">NADP</keyword>
<evidence type="ECO:0000256" key="2">
    <source>
        <dbReference type="ARBA" id="ARBA00022630"/>
    </source>
</evidence>
<accession>A0A914EG16</accession>
<organism evidence="7 8">
    <name type="scientific">Acrobeloides nanus</name>
    <dbReference type="NCBI Taxonomy" id="290746"/>
    <lineage>
        <taxon>Eukaryota</taxon>
        <taxon>Metazoa</taxon>
        <taxon>Ecdysozoa</taxon>
        <taxon>Nematoda</taxon>
        <taxon>Chromadorea</taxon>
        <taxon>Rhabditida</taxon>
        <taxon>Tylenchina</taxon>
        <taxon>Cephalobomorpha</taxon>
        <taxon>Cephaloboidea</taxon>
        <taxon>Cephalobidae</taxon>
        <taxon>Acrobeloides</taxon>
    </lineage>
</organism>
<keyword evidence="2 6" id="KW-0285">Flavoprotein</keyword>
<keyword evidence="7" id="KW-1185">Reference proteome</keyword>
<evidence type="ECO:0000256" key="3">
    <source>
        <dbReference type="ARBA" id="ARBA00022827"/>
    </source>
</evidence>
<proteinExistence type="inferred from homology"/>
<dbReference type="GO" id="GO:0050660">
    <property type="term" value="F:flavin adenine dinucleotide binding"/>
    <property type="evidence" value="ECO:0007669"/>
    <property type="project" value="InterPro"/>
</dbReference>
<dbReference type="PRINTS" id="PR00370">
    <property type="entry name" value="FMOXYGENASE"/>
</dbReference>
<dbReference type="PANTHER" id="PTHR23023">
    <property type="entry name" value="DIMETHYLANILINE MONOOXYGENASE"/>
    <property type="match status" value="1"/>
</dbReference>
<dbReference type="InterPro" id="IPR036188">
    <property type="entry name" value="FAD/NAD-bd_sf"/>
</dbReference>
<dbReference type="Pfam" id="PF00743">
    <property type="entry name" value="FMO-like"/>
    <property type="match status" value="2"/>
</dbReference>
<dbReference type="GO" id="GO:0050661">
    <property type="term" value="F:NADP binding"/>
    <property type="evidence" value="ECO:0007669"/>
    <property type="project" value="InterPro"/>
</dbReference>
<comment type="cofactor">
    <cofactor evidence="6">
        <name>FAD</name>
        <dbReference type="ChEBI" id="CHEBI:57692"/>
    </cofactor>
</comment>
<keyword evidence="5 6" id="KW-0560">Oxidoreductase</keyword>
<sequence length="415" mass="47731">MKKVGIIGAGPSGLCAAQHCLQEGYDFTIFEQGHELGGTWIYSPEINTHSSIYEGLTANGPMDLNTLEAYPFRDIEEKGRSFIPYEHIFACLLEYGKPLRDHIHFDHKVALIHRLDDAWEIITETSCGKFQKTWRFDAIFICNGHNFKEDVPDYMLKYTGNWIHSRNYRRASDYANQTVAIVGGGLSGMDILSQVVNYAKKIHFIHNQPGKHAKIIPKNVEENARCVDAFEKSIILADGSVLTGIDTVILCNGYKHSFPFFKNGEVELKLDGKIVSPLFQHVAHVNYLDSLFFIGLTSHAFNFLTIEYQINFAMAILSGRANKFPQEVVENWESGRITELKQHGKHPKNFHFLEGSQFDYYHELCRLGNFPYKISLAIERVFYDFIEKRGINFFTYKNFQYKVLNDEDFECKYVP</sequence>
<evidence type="ECO:0000313" key="8">
    <source>
        <dbReference type="WBParaSite" id="ACRNAN_scaffold784.g24249.t1"/>
    </source>
</evidence>
<evidence type="ECO:0000256" key="4">
    <source>
        <dbReference type="ARBA" id="ARBA00022857"/>
    </source>
</evidence>
<dbReference type="WBParaSite" id="ACRNAN_scaffold784.g24249.t1">
    <property type="protein sequence ID" value="ACRNAN_scaffold784.g24249.t1"/>
    <property type="gene ID" value="ACRNAN_scaffold784.g24249"/>
</dbReference>
<protein>
    <recommendedName>
        <fullName evidence="6">Flavin-containing monooxygenase</fullName>
        <ecNumber evidence="6">1.-.-.-</ecNumber>
    </recommendedName>
</protein>
<reference evidence="8" key="1">
    <citation type="submission" date="2022-11" db="UniProtKB">
        <authorList>
            <consortium name="WormBaseParasite"/>
        </authorList>
    </citation>
    <scope>IDENTIFICATION</scope>
</reference>
<comment type="similarity">
    <text evidence="1 6">Belongs to the FMO family.</text>
</comment>
<dbReference type="Gene3D" id="3.50.50.60">
    <property type="entry name" value="FAD/NAD(P)-binding domain"/>
    <property type="match status" value="2"/>
</dbReference>
<dbReference type="EC" id="1.-.-.-" evidence="6"/>
<dbReference type="SUPFAM" id="SSF51905">
    <property type="entry name" value="FAD/NAD(P)-binding domain"/>
    <property type="match status" value="1"/>
</dbReference>
<dbReference type="GO" id="GO:0004499">
    <property type="term" value="F:N,N-dimethylaniline monooxygenase activity"/>
    <property type="evidence" value="ECO:0007669"/>
    <property type="project" value="InterPro"/>
</dbReference>
<evidence type="ECO:0000256" key="1">
    <source>
        <dbReference type="ARBA" id="ARBA00009183"/>
    </source>
</evidence>
<dbReference type="InterPro" id="IPR020946">
    <property type="entry name" value="Flavin_mOase-like"/>
</dbReference>
<evidence type="ECO:0000256" key="5">
    <source>
        <dbReference type="ARBA" id="ARBA00023002"/>
    </source>
</evidence>
<keyword evidence="6" id="KW-0503">Monooxygenase</keyword>
<dbReference type="AlphaFoldDB" id="A0A914EG16"/>
<dbReference type="Proteomes" id="UP000887540">
    <property type="component" value="Unplaced"/>
</dbReference>
<evidence type="ECO:0000256" key="6">
    <source>
        <dbReference type="RuleBase" id="RU361177"/>
    </source>
</evidence>